<gene>
    <name evidence="1" type="ORF">GCM10007857_64690</name>
</gene>
<name>A0ABQ6B9Z2_9BRAD</name>
<dbReference type="Proteomes" id="UP001156905">
    <property type="component" value="Unassembled WGS sequence"/>
</dbReference>
<dbReference type="RefSeq" id="WP_284272107.1">
    <property type="nucleotide sequence ID" value="NZ_BSOW01000028.1"/>
</dbReference>
<proteinExistence type="predicted"/>
<dbReference type="EMBL" id="BSOW01000028">
    <property type="protein sequence ID" value="GLR89755.1"/>
    <property type="molecule type" value="Genomic_DNA"/>
</dbReference>
<keyword evidence="2" id="KW-1185">Reference proteome</keyword>
<evidence type="ECO:0000313" key="2">
    <source>
        <dbReference type="Proteomes" id="UP001156905"/>
    </source>
</evidence>
<organism evidence="1 2">
    <name type="scientific">Bradyrhizobium iriomotense</name>
    <dbReference type="NCBI Taxonomy" id="441950"/>
    <lineage>
        <taxon>Bacteria</taxon>
        <taxon>Pseudomonadati</taxon>
        <taxon>Pseudomonadota</taxon>
        <taxon>Alphaproteobacteria</taxon>
        <taxon>Hyphomicrobiales</taxon>
        <taxon>Nitrobacteraceae</taxon>
        <taxon>Bradyrhizobium</taxon>
    </lineage>
</organism>
<accession>A0ABQ6B9Z2</accession>
<comment type="caution">
    <text evidence="1">The sequence shown here is derived from an EMBL/GenBank/DDBJ whole genome shotgun (WGS) entry which is preliminary data.</text>
</comment>
<sequence>MIRSITKLFKPLVIEGDDTPMKSTWAGSEGYAACFDPNKGRLYATLWNDSDRKFYPTIYASIFDLLRIRRCLPVVTVTFLGLPRCAIELHSIKCDGMNIAQSIMEDVLAVSRLIS</sequence>
<reference evidence="2" key="1">
    <citation type="journal article" date="2019" name="Int. J. Syst. Evol. Microbiol.">
        <title>The Global Catalogue of Microorganisms (GCM) 10K type strain sequencing project: providing services to taxonomists for standard genome sequencing and annotation.</title>
        <authorList>
            <consortium name="The Broad Institute Genomics Platform"/>
            <consortium name="The Broad Institute Genome Sequencing Center for Infectious Disease"/>
            <person name="Wu L."/>
            <person name="Ma J."/>
        </authorList>
    </citation>
    <scope>NUCLEOTIDE SEQUENCE [LARGE SCALE GENOMIC DNA]</scope>
    <source>
        <strain evidence="2">NBRC 102520</strain>
    </source>
</reference>
<evidence type="ECO:0000313" key="1">
    <source>
        <dbReference type="EMBL" id="GLR89755.1"/>
    </source>
</evidence>
<protein>
    <submittedName>
        <fullName evidence="1">Uncharacterized protein</fullName>
    </submittedName>
</protein>